<keyword evidence="2" id="KW-1185">Reference proteome</keyword>
<dbReference type="EMBL" id="SPLM01000109">
    <property type="protein sequence ID" value="TMW59443.1"/>
    <property type="molecule type" value="Genomic_DNA"/>
</dbReference>
<dbReference type="Proteomes" id="UP000794436">
    <property type="component" value="Unassembled WGS sequence"/>
</dbReference>
<proteinExistence type="predicted"/>
<evidence type="ECO:0000313" key="1">
    <source>
        <dbReference type="EMBL" id="TMW59443.1"/>
    </source>
</evidence>
<name>A0A8K1FI71_PYTOL</name>
<reference evidence="1" key="1">
    <citation type="submission" date="2019-03" db="EMBL/GenBank/DDBJ databases">
        <title>Long read genome sequence of the mycoparasitic Pythium oligandrum ATCC 38472 isolated from sugarbeet rhizosphere.</title>
        <authorList>
            <person name="Gaulin E."/>
        </authorList>
    </citation>
    <scope>NUCLEOTIDE SEQUENCE</scope>
    <source>
        <strain evidence="1">ATCC 38472_TT</strain>
    </source>
</reference>
<accession>A0A8K1FI71</accession>
<evidence type="ECO:0000313" key="2">
    <source>
        <dbReference type="Proteomes" id="UP000794436"/>
    </source>
</evidence>
<organism evidence="1 2">
    <name type="scientific">Pythium oligandrum</name>
    <name type="common">Mycoparasitic fungus</name>
    <dbReference type="NCBI Taxonomy" id="41045"/>
    <lineage>
        <taxon>Eukaryota</taxon>
        <taxon>Sar</taxon>
        <taxon>Stramenopiles</taxon>
        <taxon>Oomycota</taxon>
        <taxon>Peronosporomycetes</taxon>
        <taxon>Pythiales</taxon>
        <taxon>Pythiaceae</taxon>
        <taxon>Pythium</taxon>
    </lineage>
</organism>
<protein>
    <submittedName>
        <fullName evidence="1">Uncharacterized protein</fullName>
    </submittedName>
</protein>
<gene>
    <name evidence="1" type="ORF">Poli38472_004512</name>
</gene>
<dbReference type="AlphaFoldDB" id="A0A8K1FI71"/>
<sequence>MPATRVMQRRVTPKLSLWEGVTATLEAWRDAVLERTVCCGVDPAQLEAMESKRSLMLTTKESSVFSLSSRSLYPEQESEWSETDSEESDLDVGLFDSRLSSPVSGAEDLTFTGFDWSRTVSGEQISFAESDCEDEEEFTQGVRPQALATLAAPPLQLECEESTVGSILDEVADVPDMERRAYFNCVLAELLMSLHQPNRWISRGPSRRQELQWLGLGHQTPPRRTRHQSTRWQF</sequence>
<comment type="caution">
    <text evidence="1">The sequence shown here is derived from an EMBL/GenBank/DDBJ whole genome shotgun (WGS) entry which is preliminary data.</text>
</comment>